<comment type="catalytic activity">
    <reaction evidence="8">
        <text>fluoride(in) = fluoride(out)</text>
        <dbReference type="Rhea" id="RHEA:76159"/>
        <dbReference type="ChEBI" id="CHEBI:17051"/>
    </reaction>
    <physiologicalReaction direction="left-to-right" evidence="8">
        <dbReference type="Rhea" id="RHEA:76160"/>
    </physiologicalReaction>
</comment>
<keyword evidence="2 10" id="KW-1003">Cell membrane</keyword>
<evidence type="ECO:0000256" key="1">
    <source>
        <dbReference type="ARBA" id="ARBA00004651"/>
    </source>
</evidence>
<evidence type="ECO:0000313" key="11">
    <source>
        <dbReference type="EMBL" id="MBB6513849.1"/>
    </source>
</evidence>
<feature type="binding site" evidence="10">
    <location>
        <position position="77"/>
    </location>
    <ligand>
        <name>Na(+)</name>
        <dbReference type="ChEBI" id="CHEBI:29101"/>
        <note>structural</note>
    </ligand>
</feature>
<feature type="binding site" evidence="10">
    <location>
        <position position="74"/>
    </location>
    <ligand>
        <name>Na(+)</name>
        <dbReference type="ChEBI" id="CHEBI:29101"/>
        <note>structural</note>
    </ligand>
</feature>
<comment type="subcellular location">
    <subcellularLocation>
        <location evidence="1 10">Cell membrane</location>
        <topology evidence="1 10">Multi-pass membrane protein</topology>
    </subcellularLocation>
</comment>
<evidence type="ECO:0000256" key="3">
    <source>
        <dbReference type="ARBA" id="ARBA00022692"/>
    </source>
</evidence>
<comment type="similarity">
    <text evidence="7 10">Belongs to the fluoride channel Fluc/FEX (TC 1.A.43) family.</text>
</comment>
<dbReference type="RefSeq" id="WP_184249754.1">
    <property type="nucleotide sequence ID" value="NZ_BAAACU010000015.1"/>
</dbReference>
<comment type="function">
    <text evidence="9 10">Fluoride-specific ion channel. Important for reducing fluoride concentration in the cell, thus reducing its toxicity.</text>
</comment>
<sequence>MTYLLVGIAGFIGSILRFTLSLVLSPFHPTVLPVATIFVNLIGCFCLPFITFYIFKKYPIHSIYQTAINTGLIGSFTTFSAVSLETITMFEKHHFFLGFIYILISLFGGISMCRLGLLVAEKKEKS</sequence>
<dbReference type="GO" id="GO:0005886">
    <property type="term" value="C:plasma membrane"/>
    <property type="evidence" value="ECO:0007669"/>
    <property type="project" value="UniProtKB-SubCell"/>
</dbReference>
<dbReference type="GO" id="GO:0062054">
    <property type="term" value="F:fluoride channel activity"/>
    <property type="evidence" value="ECO:0007669"/>
    <property type="project" value="UniProtKB-UniRule"/>
</dbReference>
<keyword evidence="4 10" id="KW-1133">Transmembrane helix</keyword>
<keyword evidence="10" id="KW-0479">Metal-binding</keyword>
<evidence type="ECO:0000313" key="12">
    <source>
        <dbReference type="Proteomes" id="UP000572212"/>
    </source>
</evidence>
<keyword evidence="6 10" id="KW-0407">Ion channel</keyword>
<keyword evidence="10" id="KW-0813">Transport</keyword>
<dbReference type="Pfam" id="PF02537">
    <property type="entry name" value="CRCB"/>
    <property type="match status" value="1"/>
</dbReference>
<accession>A0A841RMY3</accession>
<proteinExistence type="inferred from homology"/>
<evidence type="ECO:0000256" key="6">
    <source>
        <dbReference type="ARBA" id="ARBA00023303"/>
    </source>
</evidence>
<dbReference type="AlphaFoldDB" id="A0A841RMY3"/>
<reference evidence="11 12" key="1">
    <citation type="submission" date="2020-08" db="EMBL/GenBank/DDBJ databases">
        <title>Genomic Encyclopedia of Type Strains, Phase IV (KMG-IV): sequencing the most valuable type-strain genomes for metagenomic binning, comparative biology and taxonomic classification.</title>
        <authorList>
            <person name="Goeker M."/>
        </authorList>
    </citation>
    <scope>NUCLEOTIDE SEQUENCE [LARGE SCALE GENOMIC DNA]</scope>
    <source>
        <strain evidence="11 12">DSM 11805</strain>
    </source>
</reference>
<dbReference type="Proteomes" id="UP000572212">
    <property type="component" value="Unassembled WGS sequence"/>
</dbReference>
<feature type="transmembrane region" description="Helical" evidence="10">
    <location>
        <begin position="67"/>
        <end position="90"/>
    </location>
</feature>
<keyword evidence="3 10" id="KW-0812">Transmembrane</keyword>
<comment type="activity regulation">
    <text evidence="10">Na(+) is not transported, but it plays an essential structural role and its presence is essential for fluoride channel function.</text>
</comment>
<keyword evidence="5 10" id="KW-0472">Membrane</keyword>
<gene>
    <name evidence="10" type="primary">fluC</name>
    <name evidence="10" type="synonym">crcB</name>
    <name evidence="11" type="ORF">GGQ92_002668</name>
</gene>
<evidence type="ECO:0000256" key="5">
    <source>
        <dbReference type="ARBA" id="ARBA00023136"/>
    </source>
</evidence>
<keyword evidence="10" id="KW-0915">Sodium</keyword>
<evidence type="ECO:0000256" key="7">
    <source>
        <dbReference type="ARBA" id="ARBA00035120"/>
    </source>
</evidence>
<feature type="transmembrane region" description="Helical" evidence="10">
    <location>
        <begin position="96"/>
        <end position="120"/>
    </location>
</feature>
<dbReference type="EMBL" id="JACHON010000017">
    <property type="protein sequence ID" value="MBB6513849.1"/>
    <property type="molecule type" value="Genomic_DNA"/>
</dbReference>
<dbReference type="HAMAP" id="MF_00454">
    <property type="entry name" value="FluC"/>
    <property type="match status" value="1"/>
</dbReference>
<keyword evidence="10" id="KW-0406">Ion transport</keyword>
<feature type="transmembrane region" description="Helical" evidence="10">
    <location>
        <begin position="31"/>
        <end position="55"/>
    </location>
</feature>
<evidence type="ECO:0000256" key="2">
    <source>
        <dbReference type="ARBA" id="ARBA00022475"/>
    </source>
</evidence>
<comment type="caution">
    <text evidence="11">The sequence shown here is derived from an EMBL/GenBank/DDBJ whole genome shotgun (WGS) entry which is preliminary data.</text>
</comment>
<dbReference type="NCBIfam" id="TIGR00494">
    <property type="entry name" value="crcB"/>
    <property type="match status" value="1"/>
</dbReference>
<name>A0A841RMY3_9BACI</name>
<evidence type="ECO:0000256" key="10">
    <source>
        <dbReference type="HAMAP-Rule" id="MF_00454"/>
    </source>
</evidence>
<keyword evidence="12" id="KW-1185">Reference proteome</keyword>
<protein>
    <recommendedName>
        <fullName evidence="10">Fluoride-specific ion channel FluC</fullName>
    </recommendedName>
</protein>
<dbReference type="GO" id="GO:0046872">
    <property type="term" value="F:metal ion binding"/>
    <property type="evidence" value="ECO:0007669"/>
    <property type="project" value="UniProtKB-KW"/>
</dbReference>
<dbReference type="PANTHER" id="PTHR28259">
    <property type="entry name" value="FLUORIDE EXPORT PROTEIN 1-RELATED"/>
    <property type="match status" value="1"/>
</dbReference>
<evidence type="ECO:0000256" key="8">
    <source>
        <dbReference type="ARBA" id="ARBA00035585"/>
    </source>
</evidence>
<evidence type="ECO:0000256" key="9">
    <source>
        <dbReference type="ARBA" id="ARBA00049940"/>
    </source>
</evidence>
<dbReference type="PANTHER" id="PTHR28259:SF1">
    <property type="entry name" value="FLUORIDE EXPORT PROTEIN 1-RELATED"/>
    <property type="match status" value="1"/>
</dbReference>
<dbReference type="InterPro" id="IPR003691">
    <property type="entry name" value="FluC"/>
</dbReference>
<evidence type="ECO:0000256" key="4">
    <source>
        <dbReference type="ARBA" id="ARBA00022989"/>
    </source>
</evidence>
<organism evidence="11 12">
    <name type="scientific">Gracilibacillus halotolerans</name>
    <dbReference type="NCBI Taxonomy" id="74386"/>
    <lineage>
        <taxon>Bacteria</taxon>
        <taxon>Bacillati</taxon>
        <taxon>Bacillota</taxon>
        <taxon>Bacilli</taxon>
        <taxon>Bacillales</taxon>
        <taxon>Bacillaceae</taxon>
        <taxon>Gracilibacillus</taxon>
    </lineage>
</organism>
<dbReference type="GO" id="GO:0140114">
    <property type="term" value="P:cellular detoxification of fluoride"/>
    <property type="evidence" value="ECO:0007669"/>
    <property type="project" value="UniProtKB-UniRule"/>
</dbReference>